<feature type="region of interest" description="Disordered" evidence="1">
    <location>
        <begin position="17"/>
        <end position="40"/>
    </location>
</feature>
<name>A0A6A5TND8_9PLEO</name>
<evidence type="ECO:0000313" key="4">
    <source>
        <dbReference type="Proteomes" id="UP000800035"/>
    </source>
</evidence>
<gene>
    <name evidence="3" type="ORF">CC80DRAFT_506919</name>
</gene>
<reference evidence="3" key="1">
    <citation type="journal article" date="2020" name="Stud. Mycol.">
        <title>101 Dothideomycetes genomes: a test case for predicting lifestyles and emergence of pathogens.</title>
        <authorList>
            <person name="Haridas S."/>
            <person name="Albert R."/>
            <person name="Binder M."/>
            <person name="Bloem J."/>
            <person name="Labutti K."/>
            <person name="Salamov A."/>
            <person name="Andreopoulos B."/>
            <person name="Baker S."/>
            <person name="Barry K."/>
            <person name="Bills G."/>
            <person name="Bluhm B."/>
            <person name="Cannon C."/>
            <person name="Castanera R."/>
            <person name="Culley D."/>
            <person name="Daum C."/>
            <person name="Ezra D."/>
            <person name="Gonzalez J."/>
            <person name="Henrissat B."/>
            <person name="Kuo A."/>
            <person name="Liang C."/>
            <person name="Lipzen A."/>
            <person name="Lutzoni F."/>
            <person name="Magnuson J."/>
            <person name="Mondo S."/>
            <person name="Nolan M."/>
            <person name="Ohm R."/>
            <person name="Pangilinan J."/>
            <person name="Park H.-J."/>
            <person name="Ramirez L."/>
            <person name="Alfaro M."/>
            <person name="Sun H."/>
            <person name="Tritt A."/>
            <person name="Yoshinaga Y."/>
            <person name="Zwiers L.-H."/>
            <person name="Turgeon B."/>
            <person name="Goodwin S."/>
            <person name="Spatafora J."/>
            <person name="Crous P."/>
            <person name="Grigoriev I."/>
        </authorList>
    </citation>
    <scope>NUCLEOTIDE SEQUENCE</scope>
    <source>
        <strain evidence="3">CBS 675.92</strain>
    </source>
</reference>
<keyword evidence="2" id="KW-0812">Transmembrane</keyword>
<dbReference type="AlphaFoldDB" id="A0A6A5TND8"/>
<evidence type="ECO:0000256" key="2">
    <source>
        <dbReference type="SAM" id="Phobius"/>
    </source>
</evidence>
<keyword evidence="4" id="KW-1185">Reference proteome</keyword>
<feature type="transmembrane region" description="Helical" evidence="2">
    <location>
        <begin position="136"/>
        <end position="155"/>
    </location>
</feature>
<keyword evidence="2" id="KW-1133">Transmembrane helix</keyword>
<sequence length="298" mass="33007">MPPKTRAKRSADLALLDRYSSSRNTSRLSPSPKYQPPPRRRSIPDFIPSLGIVLSGILAALGQFFNIVLIKRVPQPATTFLITCIIRSVCFLGFQLSGFGSLIALVTNTLIAGTATFFAVKLLVQVSQVATLVAQTVQQPVYLVCIIFYIFLGVLRRDPGNFRALAYGASRTVSAIREGWWAGHAEVDRYGRPTGDADERLKLAKEGRDIKLGDDFGWVGLVLALLYGVGYGAYLWYLDRLPRGEEMAGVLKDWLGVDTFRIMAKKKDGSQSVGIDARVLRLDALRAWLSRKWGQKVL</sequence>
<evidence type="ECO:0000313" key="3">
    <source>
        <dbReference type="EMBL" id="KAF1953724.1"/>
    </source>
</evidence>
<dbReference type="EMBL" id="ML977002">
    <property type="protein sequence ID" value="KAF1953724.1"/>
    <property type="molecule type" value="Genomic_DNA"/>
</dbReference>
<feature type="compositionally biased region" description="Low complexity" evidence="1">
    <location>
        <begin position="18"/>
        <end position="31"/>
    </location>
</feature>
<proteinExistence type="predicted"/>
<protein>
    <submittedName>
        <fullName evidence="3">Uncharacterized protein</fullName>
    </submittedName>
</protein>
<feature type="transmembrane region" description="Helical" evidence="2">
    <location>
        <begin position="46"/>
        <end position="70"/>
    </location>
</feature>
<feature type="transmembrane region" description="Helical" evidence="2">
    <location>
        <begin position="216"/>
        <end position="237"/>
    </location>
</feature>
<keyword evidence="2" id="KW-0472">Membrane</keyword>
<accession>A0A6A5TND8</accession>
<organism evidence="3 4">
    <name type="scientific">Byssothecium circinans</name>
    <dbReference type="NCBI Taxonomy" id="147558"/>
    <lineage>
        <taxon>Eukaryota</taxon>
        <taxon>Fungi</taxon>
        <taxon>Dikarya</taxon>
        <taxon>Ascomycota</taxon>
        <taxon>Pezizomycotina</taxon>
        <taxon>Dothideomycetes</taxon>
        <taxon>Pleosporomycetidae</taxon>
        <taxon>Pleosporales</taxon>
        <taxon>Massarineae</taxon>
        <taxon>Massarinaceae</taxon>
        <taxon>Byssothecium</taxon>
    </lineage>
</organism>
<dbReference type="Proteomes" id="UP000800035">
    <property type="component" value="Unassembled WGS sequence"/>
</dbReference>
<evidence type="ECO:0000256" key="1">
    <source>
        <dbReference type="SAM" id="MobiDB-lite"/>
    </source>
</evidence>
<feature type="transmembrane region" description="Helical" evidence="2">
    <location>
        <begin position="102"/>
        <end position="124"/>
    </location>
</feature>